<evidence type="ECO:0000256" key="2">
    <source>
        <dbReference type="ARBA" id="ARBA00008891"/>
    </source>
</evidence>
<dbReference type="Gramene" id="Pp3c10_20120V3.3">
    <property type="protein sequence ID" value="Pp3c10_20120V3.3"/>
    <property type="gene ID" value="Pp3c10_20120"/>
</dbReference>
<evidence type="ECO:0000256" key="7">
    <source>
        <dbReference type="ARBA" id="ARBA00047928"/>
    </source>
</evidence>
<dbReference type="SUPFAM" id="SSF51126">
    <property type="entry name" value="Pectin lyase-like"/>
    <property type="match status" value="1"/>
</dbReference>
<keyword evidence="4 10" id="KW-0378">Hydrolase</keyword>
<dbReference type="PANTHER" id="PTHR31321">
    <property type="entry name" value="ACYL-COA THIOESTER HYDROLASE YBHC-RELATED"/>
    <property type="match status" value="1"/>
</dbReference>
<comment type="similarity">
    <text evidence="2">Belongs to the pectinesterase family.</text>
</comment>
<dbReference type="InterPro" id="IPR011050">
    <property type="entry name" value="Pectin_lyase_fold/virulence"/>
</dbReference>
<dbReference type="GO" id="GO:0030599">
    <property type="term" value="F:pectinesterase activity"/>
    <property type="evidence" value="ECO:0000318"/>
    <property type="project" value="GO_Central"/>
</dbReference>
<dbReference type="GO" id="GO:0045490">
    <property type="term" value="P:pectin catabolic process"/>
    <property type="evidence" value="ECO:0000318"/>
    <property type="project" value="GO_Central"/>
</dbReference>
<dbReference type="UniPathway" id="UPA00545">
    <property type="reaction ID" value="UER00823"/>
</dbReference>
<evidence type="ECO:0000313" key="12">
    <source>
        <dbReference type="EMBL" id="PNR47020.1"/>
    </source>
</evidence>
<dbReference type="EnsemblPlants" id="Pp3c10_20120V3.1">
    <property type="protein sequence ID" value="Pp3c10_20120V3.1"/>
    <property type="gene ID" value="Pp3c10_20120"/>
</dbReference>
<proteinExistence type="inferred from homology"/>
<dbReference type="EnsemblPlants" id="Pp3c10_20120V3.3">
    <property type="protein sequence ID" value="Pp3c10_20120V3.3"/>
    <property type="gene ID" value="Pp3c10_20120"/>
</dbReference>
<dbReference type="GO" id="GO:0042545">
    <property type="term" value="P:cell wall modification"/>
    <property type="evidence" value="ECO:0007669"/>
    <property type="project" value="UniProtKB-UniRule"/>
</dbReference>
<dbReference type="PANTHER" id="PTHR31321:SF139">
    <property type="entry name" value="PECTINESTERASE CATALYTIC DOMAIN-CONTAINING PROTEIN"/>
    <property type="match status" value="1"/>
</dbReference>
<evidence type="ECO:0000259" key="11">
    <source>
        <dbReference type="Pfam" id="PF01095"/>
    </source>
</evidence>
<name>A0A2K1JZS6_PHYPA</name>
<feature type="signal peptide" evidence="10">
    <location>
        <begin position="1"/>
        <end position="19"/>
    </location>
</feature>
<evidence type="ECO:0000313" key="14">
    <source>
        <dbReference type="Proteomes" id="UP000006727"/>
    </source>
</evidence>
<reference evidence="12 14" key="2">
    <citation type="journal article" date="2018" name="Plant J.">
        <title>The Physcomitrella patens chromosome-scale assembly reveals moss genome structure and evolution.</title>
        <authorList>
            <person name="Lang D."/>
            <person name="Ullrich K.K."/>
            <person name="Murat F."/>
            <person name="Fuchs J."/>
            <person name="Jenkins J."/>
            <person name="Haas F.B."/>
            <person name="Piednoel M."/>
            <person name="Gundlach H."/>
            <person name="Van Bel M."/>
            <person name="Meyberg R."/>
            <person name="Vives C."/>
            <person name="Morata J."/>
            <person name="Symeonidi A."/>
            <person name="Hiss M."/>
            <person name="Muchero W."/>
            <person name="Kamisugi Y."/>
            <person name="Saleh O."/>
            <person name="Blanc G."/>
            <person name="Decker E.L."/>
            <person name="van Gessel N."/>
            <person name="Grimwood J."/>
            <person name="Hayes R.D."/>
            <person name="Graham S.W."/>
            <person name="Gunter L.E."/>
            <person name="McDaniel S.F."/>
            <person name="Hoernstein S.N.W."/>
            <person name="Larsson A."/>
            <person name="Li F.W."/>
            <person name="Perroud P.F."/>
            <person name="Phillips J."/>
            <person name="Ranjan P."/>
            <person name="Rokshar D.S."/>
            <person name="Rothfels C.J."/>
            <person name="Schneider L."/>
            <person name="Shu S."/>
            <person name="Stevenson D.W."/>
            <person name="Thummler F."/>
            <person name="Tillich M."/>
            <person name="Villarreal Aguilar J.C."/>
            <person name="Widiez T."/>
            <person name="Wong G.K."/>
            <person name="Wymore A."/>
            <person name="Zhang Y."/>
            <person name="Zimmer A.D."/>
            <person name="Quatrano R.S."/>
            <person name="Mayer K.F.X."/>
            <person name="Goodstein D."/>
            <person name="Casacuberta J.M."/>
            <person name="Vandepoele K."/>
            <person name="Reski R."/>
            <person name="Cuming A.C."/>
            <person name="Tuskan G.A."/>
            <person name="Maumus F."/>
            <person name="Salse J."/>
            <person name="Schmutz J."/>
            <person name="Rensing S.A."/>
        </authorList>
    </citation>
    <scope>NUCLEOTIDE SEQUENCE [LARGE SCALE GENOMIC DNA]</scope>
    <source>
        <strain evidence="13 14">cv. Gransden 2004</strain>
    </source>
</reference>
<dbReference type="EnsemblPlants" id="Pp3c10_20120V3.4">
    <property type="protein sequence ID" value="Pp3c10_20120V3.4"/>
    <property type="gene ID" value="Pp3c10_20120"/>
</dbReference>
<comment type="catalytic activity">
    <reaction evidence="7 10">
        <text>[(1-&gt;4)-alpha-D-galacturonosyl methyl ester](n) + n H2O = [(1-&gt;4)-alpha-D-galacturonosyl](n) + n methanol + n H(+)</text>
        <dbReference type="Rhea" id="RHEA:22380"/>
        <dbReference type="Rhea" id="RHEA-COMP:14570"/>
        <dbReference type="Rhea" id="RHEA-COMP:14573"/>
        <dbReference type="ChEBI" id="CHEBI:15377"/>
        <dbReference type="ChEBI" id="CHEBI:15378"/>
        <dbReference type="ChEBI" id="CHEBI:17790"/>
        <dbReference type="ChEBI" id="CHEBI:140522"/>
        <dbReference type="ChEBI" id="CHEBI:140523"/>
        <dbReference type="EC" id="3.1.1.11"/>
    </reaction>
</comment>
<gene>
    <name evidence="13" type="primary">LOC112287452</name>
    <name evidence="12" type="ORF">PHYPA_014140</name>
</gene>
<dbReference type="EMBL" id="ABEU02000010">
    <property type="protein sequence ID" value="PNR47020.1"/>
    <property type="molecule type" value="Genomic_DNA"/>
</dbReference>
<dbReference type="PROSITE" id="PS00503">
    <property type="entry name" value="PECTINESTERASE_2"/>
    <property type="match status" value="1"/>
</dbReference>
<reference evidence="13" key="3">
    <citation type="submission" date="2020-12" db="UniProtKB">
        <authorList>
            <consortium name="EnsemblPlants"/>
        </authorList>
    </citation>
    <scope>IDENTIFICATION</scope>
</reference>
<feature type="domain" description="Pectinesterase catalytic" evidence="11">
    <location>
        <begin position="76"/>
        <end position="362"/>
    </location>
</feature>
<dbReference type="OrthoDB" id="2019149at2759"/>
<dbReference type="InterPro" id="IPR000070">
    <property type="entry name" value="Pectinesterase_cat"/>
</dbReference>
<evidence type="ECO:0000256" key="3">
    <source>
        <dbReference type="ARBA" id="ARBA00013229"/>
    </source>
</evidence>
<evidence type="ECO:0000256" key="10">
    <source>
        <dbReference type="RuleBase" id="RU000589"/>
    </source>
</evidence>
<evidence type="ECO:0000256" key="8">
    <source>
        <dbReference type="ARBA" id="ARBA00057335"/>
    </source>
</evidence>
<reference evidence="12 14" key="1">
    <citation type="journal article" date="2008" name="Science">
        <title>The Physcomitrella genome reveals evolutionary insights into the conquest of land by plants.</title>
        <authorList>
            <person name="Rensing S."/>
            <person name="Lang D."/>
            <person name="Zimmer A."/>
            <person name="Terry A."/>
            <person name="Salamov A."/>
            <person name="Shapiro H."/>
            <person name="Nishiyama T."/>
            <person name="Perroud P.-F."/>
            <person name="Lindquist E."/>
            <person name="Kamisugi Y."/>
            <person name="Tanahashi T."/>
            <person name="Sakakibara K."/>
            <person name="Fujita T."/>
            <person name="Oishi K."/>
            <person name="Shin-I T."/>
            <person name="Kuroki Y."/>
            <person name="Toyoda A."/>
            <person name="Suzuki Y."/>
            <person name="Hashimoto A."/>
            <person name="Yamaguchi K."/>
            <person name="Sugano A."/>
            <person name="Kohara Y."/>
            <person name="Fujiyama A."/>
            <person name="Anterola A."/>
            <person name="Aoki S."/>
            <person name="Ashton N."/>
            <person name="Barbazuk W.B."/>
            <person name="Barker E."/>
            <person name="Bennetzen J."/>
            <person name="Bezanilla M."/>
            <person name="Blankenship R."/>
            <person name="Cho S.H."/>
            <person name="Dutcher S."/>
            <person name="Estelle M."/>
            <person name="Fawcett J.A."/>
            <person name="Gundlach H."/>
            <person name="Hanada K."/>
            <person name="Heyl A."/>
            <person name="Hicks K.A."/>
            <person name="Hugh J."/>
            <person name="Lohr M."/>
            <person name="Mayer K."/>
            <person name="Melkozernov A."/>
            <person name="Murata T."/>
            <person name="Nelson D."/>
            <person name="Pils B."/>
            <person name="Prigge M."/>
            <person name="Reiss B."/>
            <person name="Renner T."/>
            <person name="Rombauts S."/>
            <person name="Rushton P."/>
            <person name="Sanderfoot A."/>
            <person name="Schween G."/>
            <person name="Shiu S.-H."/>
            <person name="Stueber K."/>
            <person name="Theodoulou F.L."/>
            <person name="Tu H."/>
            <person name="Van de Peer Y."/>
            <person name="Verrier P.J."/>
            <person name="Waters E."/>
            <person name="Wood A."/>
            <person name="Yang L."/>
            <person name="Cove D."/>
            <person name="Cuming A."/>
            <person name="Hasebe M."/>
            <person name="Lucas S."/>
            <person name="Mishler D.B."/>
            <person name="Reski R."/>
            <person name="Grigoriev I."/>
            <person name="Quatrano R.S."/>
            <person name="Boore J.L."/>
        </authorList>
    </citation>
    <scope>NUCLEOTIDE SEQUENCE [LARGE SCALE GENOMIC DNA]</scope>
    <source>
        <strain evidence="13 14">cv. Gransden 2004</strain>
    </source>
</reference>
<evidence type="ECO:0000313" key="13">
    <source>
        <dbReference type="EnsemblPlants" id="Pp3c10_20120V3.1"/>
    </source>
</evidence>
<accession>A0A2K1JZS6</accession>
<dbReference type="GeneID" id="112287452"/>
<dbReference type="EC" id="3.1.1.11" evidence="3 10"/>
<sequence length="369" mass="40151">MARLWGSIFILVFFSLVSSLELVSSASEVTSSRSKAIASFQSWVDRVGANHSAFENTAKSSGSTGDLSRKVAEGVIVVDQSGAGHYKTINEAINAVPLHNKYAVTIKVNPGIYIERVMVPKSKWRITLQGSGRDVTKITSRNAAGDTGTTYTTSTFGVSAPYFTARNITFENSSPLQIGGAQQQAVALRTTGDFNAFYGCAFLGQQDTLYDDRGRHYFKESLIVGSVDFIFGDGKSLYQNCELRVLPSSGGSLTAQKRLSFSEDTGYSFVNCKITGSGPSTVYLGRAWGPYSRVVFAYSEFADIINPVGWYNWADPARERTVFYGQYKCFGPGANEASRVGWSVELTDAQAAPFMTLGYIDGGLWVTEE</sequence>
<keyword evidence="5 10" id="KW-0063">Aspartyl esterase</keyword>
<organism evidence="12">
    <name type="scientific">Physcomitrium patens</name>
    <name type="common">Spreading-leaved earth moss</name>
    <name type="synonym">Physcomitrella patens</name>
    <dbReference type="NCBI Taxonomy" id="3218"/>
    <lineage>
        <taxon>Eukaryota</taxon>
        <taxon>Viridiplantae</taxon>
        <taxon>Streptophyta</taxon>
        <taxon>Embryophyta</taxon>
        <taxon>Bryophyta</taxon>
        <taxon>Bryophytina</taxon>
        <taxon>Bryopsida</taxon>
        <taxon>Funariidae</taxon>
        <taxon>Funariales</taxon>
        <taxon>Funariaceae</taxon>
        <taxon>Physcomitrium</taxon>
    </lineage>
</organism>
<feature type="chain" id="PRO_5044515088" description="Pectinesterase" evidence="10">
    <location>
        <begin position="20"/>
        <end position="369"/>
    </location>
</feature>
<dbReference type="AlphaFoldDB" id="A0A2K1JZS6"/>
<keyword evidence="14" id="KW-1185">Reference proteome</keyword>
<dbReference type="RefSeq" id="XP_024386203.1">
    <property type="nucleotide sequence ID" value="XM_024530435.2"/>
</dbReference>
<feature type="active site" evidence="9">
    <location>
        <position position="228"/>
    </location>
</feature>
<keyword evidence="6" id="KW-0325">Glycoprotein</keyword>
<comment type="pathway">
    <text evidence="1 10">Glycan metabolism; pectin degradation; 2-dehydro-3-deoxy-D-gluconate from pectin: step 1/5.</text>
</comment>
<dbReference type="InterPro" id="IPR033131">
    <property type="entry name" value="Pectinesterase_Asp_AS"/>
</dbReference>
<evidence type="ECO:0000256" key="6">
    <source>
        <dbReference type="ARBA" id="ARBA00023180"/>
    </source>
</evidence>
<dbReference type="STRING" id="3218.A0A2K1JZS6"/>
<dbReference type="Gramene" id="Pp3c10_20120V3.1">
    <property type="protein sequence ID" value="Pp3c10_20120V3.1"/>
    <property type="gene ID" value="Pp3c10_20120"/>
</dbReference>
<protein>
    <recommendedName>
        <fullName evidence="3 10">Pectinesterase</fullName>
        <ecNumber evidence="3 10">3.1.1.11</ecNumber>
    </recommendedName>
</protein>
<evidence type="ECO:0000256" key="9">
    <source>
        <dbReference type="PROSITE-ProRule" id="PRU10040"/>
    </source>
</evidence>
<dbReference type="FunFam" id="2.160.20.10:FF:000013">
    <property type="entry name" value="Pectinesterase"/>
    <property type="match status" value="1"/>
</dbReference>
<dbReference type="Gene3D" id="2.160.20.10">
    <property type="entry name" value="Single-stranded right-handed beta-helix, Pectin lyase-like"/>
    <property type="match status" value="1"/>
</dbReference>
<dbReference type="Pfam" id="PF01095">
    <property type="entry name" value="Pectinesterase"/>
    <property type="match status" value="1"/>
</dbReference>
<comment type="function">
    <text evidence="8">Acts in the modification of cell walls via demethylesterification of cell wall pectin.</text>
</comment>
<keyword evidence="10" id="KW-0732">Signal</keyword>
<dbReference type="Gramene" id="Pp3c10_20120V3.4">
    <property type="protein sequence ID" value="Pp3c10_20120V3.4"/>
    <property type="gene ID" value="Pp3c10_20120"/>
</dbReference>
<dbReference type="InterPro" id="IPR012334">
    <property type="entry name" value="Pectin_lyas_fold"/>
</dbReference>
<dbReference type="PaxDb" id="3218-PP1S67_157V6.1"/>
<evidence type="ECO:0000256" key="4">
    <source>
        <dbReference type="ARBA" id="ARBA00022801"/>
    </source>
</evidence>
<evidence type="ECO:0000256" key="5">
    <source>
        <dbReference type="ARBA" id="ARBA00023085"/>
    </source>
</evidence>
<dbReference type="Proteomes" id="UP000006727">
    <property type="component" value="Chromosome 10"/>
</dbReference>
<evidence type="ECO:0000256" key="1">
    <source>
        <dbReference type="ARBA" id="ARBA00005184"/>
    </source>
</evidence>